<protein>
    <recommendedName>
        <fullName evidence="14">Receptor-like protein 12</fullName>
    </recommendedName>
</protein>
<dbReference type="GO" id="GO:0005886">
    <property type="term" value="C:plasma membrane"/>
    <property type="evidence" value="ECO:0007669"/>
    <property type="project" value="UniProtKB-SubCell"/>
</dbReference>
<evidence type="ECO:0000256" key="2">
    <source>
        <dbReference type="ARBA" id="ARBA00009592"/>
    </source>
</evidence>
<evidence type="ECO:0000256" key="1">
    <source>
        <dbReference type="ARBA" id="ARBA00004251"/>
    </source>
</evidence>
<dbReference type="FunFam" id="3.80.10.10:FF:000383">
    <property type="entry name" value="Leucine-rich repeat receptor protein kinase EMS1"/>
    <property type="match status" value="1"/>
</dbReference>
<keyword evidence="8 11" id="KW-0472">Membrane</keyword>
<dbReference type="Pfam" id="PF00560">
    <property type="entry name" value="LRR_1"/>
    <property type="match status" value="3"/>
</dbReference>
<evidence type="ECO:0008006" key="14">
    <source>
        <dbReference type="Google" id="ProtNLM"/>
    </source>
</evidence>
<reference evidence="12 13" key="1">
    <citation type="journal article" date="2021" name="Commun. Biol.">
        <title>The genome of Shorea leprosula (Dipterocarpaceae) highlights the ecological relevance of drought in aseasonal tropical rainforests.</title>
        <authorList>
            <person name="Ng K.K.S."/>
            <person name="Kobayashi M.J."/>
            <person name="Fawcett J.A."/>
            <person name="Hatakeyama M."/>
            <person name="Paape T."/>
            <person name="Ng C.H."/>
            <person name="Ang C.C."/>
            <person name="Tnah L.H."/>
            <person name="Lee C.T."/>
            <person name="Nishiyama T."/>
            <person name="Sese J."/>
            <person name="O'Brien M.J."/>
            <person name="Copetti D."/>
            <person name="Mohd Noor M.I."/>
            <person name="Ong R.C."/>
            <person name="Putra M."/>
            <person name="Sireger I.Z."/>
            <person name="Indrioko S."/>
            <person name="Kosugi Y."/>
            <person name="Izuno A."/>
            <person name="Isagi Y."/>
            <person name="Lee S.L."/>
            <person name="Shimizu K.K."/>
        </authorList>
    </citation>
    <scope>NUCLEOTIDE SEQUENCE [LARGE SCALE GENOMIC DNA]</scope>
    <source>
        <strain evidence="12">214</strain>
    </source>
</reference>
<dbReference type="PANTHER" id="PTHR27004:SF452">
    <property type="entry name" value="RECEPTOR-LIKE PROTEIN 12"/>
    <property type="match status" value="1"/>
</dbReference>
<evidence type="ECO:0000256" key="8">
    <source>
        <dbReference type="ARBA" id="ARBA00023136"/>
    </source>
</evidence>
<keyword evidence="4" id="KW-0433">Leucine-rich repeat</keyword>
<evidence type="ECO:0000256" key="9">
    <source>
        <dbReference type="ARBA" id="ARBA00023170"/>
    </source>
</evidence>
<evidence type="ECO:0000256" key="5">
    <source>
        <dbReference type="ARBA" id="ARBA00022692"/>
    </source>
</evidence>
<evidence type="ECO:0000256" key="7">
    <source>
        <dbReference type="ARBA" id="ARBA00022989"/>
    </source>
</evidence>
<evidence type="ECO:0000313" key="13">
    <source>
        <dbReference type="Proteomes" id="UP001054252"/>
    </source>
</evidence>
<keyword evidence="5 11" id="KW-0812">Transmembrane</keyword>
<feature type="transmembrane region" description="Helical" evidence="11">
    <location>
        <begin position="146"/>
        <end position="166"/>
    </location>
</feature>
<dbReference type="SUPFAM" id="SSF52058">
    <property type="entry name" value="L domain-like"/>
    <property type="match status" value="1"/>
</dbReference>
<dbReference type="AlphaFoldDB" id="A0AAV5L8J2"/>
<name>A0AAV5L8J2_9ROSI</name>
<dbReference type="EMBL" id="BPVZ01000099">
    <property type="protein sequence ID" value="GKV33102.1"/>
    <property type="molecule type" value="Genomic_DNA"/>
</dbReference>
<comment type="caution">
    <text evidence="12">The sequence shown here is derived from an EMBL/GenBank/DDBJ whole genome shotgun (WGS) entry which is preliminary data.</text>
</comment>
<dbReference type="InterPro" id="IPR001611">
    <property type="entry name" value="Leu-rich_rpt"/>
</dbReference>
<comment type="subcellular location">
    <subcellularLocation>
        <location evidence="1">Cell membrane</location>
        <topology evidence="1">Single-pass type I membrane protein</topology>
    </subcellularLocation>
</comment>
<accession>A0AAV5L8J2</accession>
<keyword evidence="6" id="KW-0677">Repeat</keyword>
<evidence type="ECO:0000256" key="10">
    <source>
        <dbReference type="ARBA" id="ARBA00023180"/>
    </source>
</evidence>
<evidence type="ECO:0000313" key="12">
    <source>
        <dbReference type="EMBL" id="GKV33102.1"/>
    </source>
</evidence>
<sequence>MNNFHGTIPNSFVNSYELRTLRLNGNQLERRLPPSLVNCSSLEVLDDFIIVDFLSNQFHELIPKELGELNSLHLLSFSQNSLTGEIPSSLGKMTELESLDLSSNKLEGRIPEQLTNLTFLNVTTPEVPPSKFDEKNDTAAFFDWKFVLSGYGCGLVFGLSLGYIMFKTGKPWWLVKMVEIYRQRFVDRGRHKKRKNANIPPTM</sequence>
<evidence type="ECO:0000256" key="4">
    <source>
        <dbReference type="ARBA" id="ARBA00022614"/>
    </source>
</evidence>
<dbReference type="Gene3D" id="3.80.10.10">
    <property type="entry name" value="Ribonuclease Inhibitor"/>
    <property type="match status" value="1"/>
</dbReference>
<keyword evidence="9" id="KW-0675">Receptor</keyword>
<proteinExistence type="inferred from homology"/>
<dbReference type="PANTHER" id="PTHR27004">
    <property type="entry name" value="RECEPTOR-LIKE PROTEIN 12 ISOFORM X1"/>
    <property type="match status" value="1"/>
</dbReference>
<dbReference type="InterPro" id="IPR032675">
    <property type="entry name" value="LRR_dom_sf"/>
</dbReference>
<evidence type="ECO:0000256" key="11">
    <source>
        <dbReference type="SAM" id="Phobius"/>
    </source>
</evidence>
<evidence type="ECO:0000256" key="6">
    <source>
        <dbReference type="ARBA" id="ARBA00022737"/>
    </source>
</evidence>
<dbReference type="Proteomes" id="UP001054252">
    <property type="component" value="Unassembled WGS sequence"/>
</dbReference>
<keyword evidence="7 11" id="KW-1133">Transmembrane helix</keyword>
<keyword evidence="10" id="KW-0325">Glycoprotein</keyword>
<keyword evidence="13" id="KW-1185">Reference proteome</keyword>
<keyword evidence="3" id="KW-1003">Cell membrane</keyword>
<gene>
    <name evidence="12" type="ORF">SLEP1_g41646</name>
</gene>
<evidence type="ECO:0000256" key="3">
    <source>
        <dbReference type="ARBA" id="ARBA00022475"/>
    </source>
</evidence>
<comment type="similarity">
    <text evidence="2">Belongs to the RLP family.</text>
</comment>
<organism evidence="12 13">
    <name type="scientific">Rubroshorea leprosula</name>
    <dbReference type="NCBI Taxonomy" id="152421"/>
    <lineage>
        <taxon>Eukaryota</taxon>
        <taxon>Viridiplantae</taxon>
        <taxon>Streptophyta</taxon>
        <taxon>Embryophyta</taxon>
        <taxon>Tracheophyta</taxon>
        <taxon>Spermatophyta</taxon>
        <taxon>Magnoliopsida</taxon>
        <taxon>eudicotyledons</taxon>
        <taxon>Gunneridae</taxon>
        <taxon>Pentapetalae</taxon>
        <taxon>rosids</taxon>
        <taxon>malvids</taxon>
        <taxon>Malvales</taxon>
        <taxon>Dipterocarpaceae</taxon>
        <taxon>Rubroshorea</taxon>
    </lineage>
</organism>